<protein>
    <submittedName>
        <fullName evidence="3">Uncharacterized protein</fullName>
    </submittedName>
</protein>
<dbReference type="PANTHER" id="PTHR35394:SF5">
    <property type="entry name" value="DUF3176 DOMAIN-CONTAINING PROTEIN"/>
    <property type="match status" value="1"/>
</dbReference>
<feature type="transmembrane region" description="Helical" evidence="2">
    <location>
        <begin position="638"/>
        <end position="661"/>
    </location>
</feature>
<feature type="transmembrane region" description="Helical" evidence="2">
    <location>
        <begin position="112"/>
        <end position="137"/>
    </location>
</feature>
<evidence type="ECO:0000256" key="2">
    <source>
        <dbReference type="SAM" id="Phobius"/>
    </source>
</evidence>
<dbReference type="PANTHER" id="PTHR35394">
    <property type="entry name" value="DUF3176 DOMAIN-CONTAINING PROTEIN"/>
    <property type="match status" value="1"/>
</dbReference>
<feature type="transmembrane region" description="Helical" evidence="2">
    <location>
        <begin position="218"/>
        <end position="235"/>
    </location>
</feature>
<dbReference type="InterPro" id="IPR021514">
    <property type="entry name" value="DUF3176"/>
</dbReference>
<gene>
    <name evidence="3" type="ORF">PG986_000118</name>
</gene>
<dbReference type="Proteomes" id="UP001391051">
    <property type="component" value="Unassembled WGS sequence"/>
</dbReference>
<evidence type="ECO:0000313" key="3">
    <source>
        <dbReference type="EMBL" id="KAK7965841.1"/>
    </source>
</evidence>
<dbReference type="GeneID" id="92069402"/>
<reference evidence="3 4" key="1">
    <citation type="submission" date="2023-01" db="EMBL/GenBank/DDBJ databases">
        <title>Analysis of 21 Apiospora genomes using comparative genomics revels a genus with tremendous synthesis potential of carbohydrate active enzymes and secondary metabolites.</title>
        <authorList>
            <person name="Sorensen T."/>
        </authorList>
    </citation>
    <scope>NUCLEOTIDE SEQUENCE [LARGE SCALE GENOMIC DNA]</scope>
    <source>
        <strain evidence="3 4">CBS 24483</strain>
    </source>
</reference>
<comment type="caution">
    <text evidence="3">The sequence shown here is derived from an EMBL/GenBank/DDBJ whole genome shotgun (WGS) entry which is preliminary data.</text>
</comment>
<keyword evidence="2" id="KW-0812">Transmembrane</keyword>
<feature type="region of interest" description="Disordered" evidence="1">
    <location>
        <begin position="1"/>
        <end position="62"/>
    </location>
</feature>
<accession>A0ABR1QT32</accession>
<organism evidence="3 4">
    <name type="scientific">Apiospora aurea</name>
    <dbReference type="NCBI Taxonomy" id="335848"/>
    <lineage>
        <taxon>Eukaryota</taxon>
        <taxon>Fungi</taxon>
        <taxon>Dikarya</taxon>
        <taxon>Ascomycota</taxon>
        <taxon>Pezizomycotina</taxon>
        <taxon>Sordariomycetes</taxon>
        <taxon>Xylariomycetidae</taxon>
        <taxon>Amphisphaeriales</taxon>
        <taxon>Apiosporaceae</taxon>
        <taxon>Apiospora</taxon>
    </lineage>
</organism>
<sequence>MDTNVLARSLDASLNEEEDEDTLYDNVSLGSNDQTITEQTEPTSRHLTRPTASSPSHEEERNAEIEAAQTKLLFPENFKPIKRSKSIASSLKANDGYGIGHRYKFSYWATDVWFYDFLAWSISYSCFIGIIIMLSIHRGQPIPEWPFNITINALVSVLSTIMGSTLLVPVSSTVGQAKWSWIGKESRKIADIAIYDEASRGPWGSLVLLSNKGLRDPVAFGAVIMVLALSVAPLLQQTTAVVLEDLPVDNASATLPALYWWAEGLRTESGPPRIKDDMVMAINRGLFFDGNFGDPFAMSALRPRPQCQTGNCSFGVFESLAVCSECHDLTKFLKLQISENGQECGSHITDNILYENVKGSCARWSLPNGYNSDWLDGSSTLLMNTSASRTPILLKPGLSILNLTAVAPCWQDRGSLSDASTRYTACSLGYTSSRWRAQAQECSLKWCVHRYDTSMANGILQENILSTTDAGEYSPGSMYDFHPPNSSVSYQVDPTIYQLMDSIIEDKSFRNISTGPAKGRLCVNRDATRLISAYLKQELEGFTATNDTFTVRGQPAKSNVRRLYKANQGTHYNTYNNDKVTGKFDMSPLFESMAISMTSSLRRGYGGPGTDDSWDIPTVYHSVTTAPTRRVPVLHVSWGWMALPAALELATLLLLCYMVWWKSQRSLPVWKSSTLPLLLVGSEMHDAVGDTIPRHLVDMEEFAKAVSIEPDIAICRAQPSASNGLENGWIAAGTRRRKGRENVGVLSFD</sequence>
<feature type="transmembrane region" description="Helical" evidence="2">
    <location>
        <begin position="149"/>
        <end position="170"/>
    </location>
</feature>
<evidence type="ECO:0000313" key="4">
    <source>
        <dbReference type="Proteomes" id="UP001391051"/>
    </source>
</evidence>
<feature type="compositionally biased region" description="Polar residues" evidence="1">
    <location>
        <begin position="28"/>
        <end position="42"/>
    </location>
</feature>
<keyword evidence="2" id="KW-1133">Transmembrane helix</keyword>
<proteinExistence type="predicted"/>
<dbReference type="Pfam" id="PF11374">
    <property type="entry name" value="DUF3176"/>
    <property type="match status" value="1"/>
</dbReference>
<name>A0ABR1QT32_9PEZI</name>
<dbReference type="RefSeq" id="XP_066705233.1">
    <property type="nucleotide sequence ID" value="XM_066836340.1"/>
</dbReference>
<keyword evidence="2" id="KW-0472">Membrane</keyword>
<evidence type="ECO:0000256" key="1">
    <source>
        <dbReference type="SAM" id="MobiDB-lite"/>
    </source>
</evidence>
<keyword evidence="4" id="KW-1185">Reference proteome</keyword>
<feature type="compositionally biased region" description="Acidic residues" evidence="1">
    <location>
        <begin position="14"/>
        <end position="23"/>
    </location>
</feature>
<dbReference type="EMBL" id="JAQQWE010000001">
    <property type="protein sequence ID" value="KAK7965841.1"/>
    <property type="molecule type" value="Genomic_DNA"/>
</dbReference>